<reference evidence="8" key="3">
    <citation type="submission" date="2015-11" db="EMBL/GenBank/DDBJ databases">
        <authorList>
            <person name="Anvar S.Y."/>
        </authorList>
    </citation>
    <scope>NUCLEOTIDE SEQUENCE [LARGE SCALE GENOMIC DNA]</scope>
</reference>
<reference evidence="6 7" key="1">
    <citation type="journal article" date="2014" name="Genome Announc.">
        <title>Draft genome sequences of eight enterohepatic helicobacter species isolated from both laboratory and wild rodents.</title>
        <authorList>
            <person name="Sheh A."/>
            <person name="Shen Z."/>
            <person name="Fox J.G."/>
        </authorList>
    </citation>
    <scope>NUCLEOTIDE SEQUENCE [LARGE SCALE GENOMIC DNA]</scope>
    <source>
        <strain evidence="6 7">MIT 98-6810</strain>
    </source>
</reference>
<dbReference type="PANTHER" id="PTHR42792">
    <property type="entry name" value="FLAGELLIN"/>
    <property type="match status" value="1"/>
</dbReference>
<evidence type="ECO:0000259" key="4">
    <source>
        <dbReference type="Pfam" id="PF00669"/>
    </source>
</evidence>
<evidence type="ECO:0000313" key="5">
    <source>
        <dbReference type="EMBL" id="CUU39543.1"/>
    </source>
</evidence>
<keyword evidence="5" id="KW-0282">Flagellum</keyword>
<evidence type="ECO:0000256" key="2">
    <source>
        <dbReference type="ARBA" id="ARBA00025143"/>
    </source>
</evidence>
<keyword evidence="7" id="KW-1185">Reference proteome</keyword>
<keyword evidence="5" id="KW-0966">Cell projection</keyword>
<evidence type="ECO:0000313" key="7">
    <source>
        <dbReference type="Proteomes" id="UP000029925"/>
    </source>
</evidence>
<dbReference type="Proteomes" id="UP000064525">
    <property type="component" value="Chromosome I"/>
</dbReference>
<dbReference type="NCBIfam" id="NF006265">
    <property type="entry name" value="PRK08412.1"/>
    <property type="match status" value="1"/>
</dbReference>
<comment type="function">
    <text evidence="2">Flagellin is the subunit protein which polymerizes to form the filaments of bacterial flagella. Important for motility and virulence.</text>
</comment>
<dbReference type="KEGG" id="hty:BN2458_PEG0657"/>
<organism evidence="5 8">
    <name type="scientific">Helicobacter typhlonius</name>
    <dbReference type="NCBI Taxonomy" id="76936"/>
    <lineage>
        <taxon>Bacteria</taxon>
        <taxon>Pseudomonadati</taxon>
        <taxon>Campylobacterota</taxon>
        <taxon>Epsilonproteobacteria</taxon>
        <taxon>Campylobacterales</taxon>
        <taxon>Helicobacteraceae</taxon>
        <taxon>Helicobacter</taxon>
    </lineage>
</organism>
<dbReference type="GO" id="GO:0005198">
    <property type="term" value="F:structural molecule activity"/>
    <property type="evidence" value="ECO:0007669"/>
    <property type="project" value="InterPro"/>
</dbReference>
<keyword evidence="1" id="KW-0843">Virulence</keyword>
<dbReference type="STRING" id="76936.BN2458_PEG0657"/>
<reference evidence="5" key="2">
    <citation type="submission" date="2015-11" db="EMBL/GenBank/DDBJ databases">
        <authorList>
            <person name="Zhang Y."/>
            <person name="Guo Z."/>
        </authorList>
    </citation>
    <scope>NUCLEOTIDE SEQUENCE</scope>
    <source>
        <strain evidence="5">1</strain>
    </source>
</reference>
<dbReference type="Proteomes" id="UP000029925">
    <property type="component" value="Unassembled WGS sequence"/>
</dbReference>
<evidence type="ECO:0000256" key="3">
    <source>
        <dbReference type="ARBA" id="ARBA00025928"/>
    </source>
</evidence>
<sequence>MRVTFGTKYNQMNYYQGTMQSKLMDMNTKIASGLKIQYGYQDSSVFNQNLKLEYEKINLDQGIDVSNDAHTATLNTDKALSELSITAEQFNTKLLQAANDIHSPTSREAIARDLEKLKEHMINIANTAIGGEFLFAGSNVKIRPFEPDGTYKGNNDRLEALVSNNNLIPYNITGEELFFGRDSDYHKSITSNIRKFNQTKLNNDIMDRIRRGDIPEEIYIKATDTLRDLIGDNDNDTSNNGKEYFYLRGVRPDGTSFKSKFEFDVGYKNERNATKVQDLLDRIGKEYGNTSKNKVVDVSLNFWGEIEIKNLKPGNANLDFHLISSDTDVENLDDLPALGARVSSFQKSHFMGQFSQSSMKAIKSNYDHRELTFPSTLLTKDNFPATLNTKLKDVLHEDVKTLVIGGTRPNNDDGSINEEPIEALSVNVDDDLEVQDLLAMVKNHFGGKLEGEIIRGELVFKDMNVTHKDRDLMNPPFNGPSGFSLSLTTLNDLGMETKGLRSDYRTEYDRVSFENQGSKLISNVSQILASGMGYATDETKLAEVAGGSLKGQTYYLDLEDHNGIPLQARIEFHDKGSYLVLPNADFDITNPESQAEFFIPFYNPHDEPPAVTISKPDDVTYRQLLDMISIALNYSNKPMSDYQNVQVQNDTPTQAGKNAYEVLLNHTNGRVSVYLSKDGRIEISDEMRSVSRMKFMIYDKSSNDFSEQGIRDYRASLTFNANNALIIDQPDVDFFNSVDEIIQAVRSGVYRPDAYGEEYTDQMRNKGIQNGIELFGHLSDHIEKMIALNGSHGRSFENVIRRNEILRVQIESVKSDVIGTDIADTYNRFSNLTTNYNAVLASTSRINQMSLVNYL</sequence>
<dbReference type="GO" id="GO:0009288">
    <property type="term" value="C:bacterial-type flagellum"/>
    <property type="evidence" value="ECO:0007669"/>
    <property type="project" value="InterPro"/>
</dbReference>
<dbReference type="PATRIC" id="fig|76936.10.peg.642"/>
<dbReference type="AlphaFoldDB" id="A0A099UE50"/>
<dbReference type="SUPFAM" id="SSF64518">
    <property type="entry name" value="Phase 1 flagellin"/>
    <property type="match status" value="1"/>
</dbReference>
<dbReference type="EMBL" id="LN907858">
    <property type="protein sequence ID" value="CUU39543.1"/>
    <property type="molecule type" value="Genomic_DNA"/>
</dbReference>
<proteinExistence type="predicted"/>
<comment type="subunit">
    <text evidence="3">Heteromer of FlaA and FlaB. FlaB is located proximal to the hook while the remainder of the filament is composed of the predominant FlaA.</text>
</comment>
<keyword evidence="5" id="KW-0969">Cilium</keyword>
<dbReference type="PANTHER" id="PTHR42792:SF1">
    <property type="entry name" value="FLAGELLAR HOOK-ASSOCIATED PROTEIN 3"/>
    <property type="match status" value="1"/>
</dbReference>
<feature type="domain" description="Flagellin N-terminal" evidence="4">
    <location>
        <begin position="11"/>
        <end position="139"/>
    </location>
</feature>
<accession>A0A099UE50</accession>
<evidence type="ECO:0000256" key="1">
    <source>
        <dbReference type="ARBA" id="ARBA00023026"/>
    </source>
</evidence>
<evidence type="ECO:0000313" key="8">
    <source>
        <dbReference type="Proteomes" id="UP000064525"/>
    </source>
</evidence>
<dbReference type="Pfam" id="PF00669">
    <property type="entry name" value="Flagellin_N"/>
    <property type="match status" value="1"/>
</dbReference>
<dbReference type="GeneID" id="78150936"/>
<name>A0A099UE50_9HELI</name>
<dbReference type="EMBL" id="JRPF02000001">
    <property type="protein sequence ID" value="TLD79373.1"/>
    <property type="molecule type" value="Genomic_DNA"/>
</dbReference>
<protein>
    <submittedName>
        <fullName evidence="5">Flagellar hook-associated protein FlgL</fullName>
    </submittedName>
</protein>
<gene>
    <name evidence="6" type="primary">flgL</name>
    <name evidence="5" type="ORF">BN2458_PEG0657</name>
    <name evidence="6" type="ORF">LS75_000035</name>
</gene>
<dbReference type="Gene3D" id="1.20.1330.10">
    <property type="entry name" value="f41 fragment of flagellin, N-terminal domain"/>
    <property type="match status" value="1"/>
</dbReference>
<dbReference type="InterPro" id="IPR001029">
    <property type="entry name" value="Flagellin_N"/>
</dbReference>
<dbReference type="RefSeq" id="WP_034326016.1">
    <property type="nucleotide sequence ID" value="NZ_CAJTQN010000005.1"/>
</dbReference>
<evidence type="ECO:0000313" key="6">
    <source>
        <dbReference type="EMBL" id="TLD79373.1"/>
    </source>
</evidence>
<dbReference type="OrthoDB" id="9758307at2"/>
<dbReference type="InterPro" id="IPR001492">
    <property type="entry name" value="Flagellin"/>
</dbReference>